<dbReference type="AlphaFoldDB" id="A0A0M2T424"/>
<gene>
    <name evidence="2" type="ORF">WQ57_01695</name>
</gene>
<proteinExistence type="predicted"/>
<feature type="transmembrane region" description="Helical" evidence="1">
    <location>
        <begin position="12"/>
        <end position="32"/>
    </location>
</feature>
<keyword evidence="3" id="KW-1185">Reference proteome</keyword>
<dbReference type="RefSeq" id="WP_046521948.1">
    <property type="nucleotide sequence ID" value="NZ_LAYY01000001.1"/>
</dbReference>
<evidence type="ECO:0008006" key="4">
    <source>
        <dbReference type="Google" id="ProtNLM"/>
    </source>
</evidence>
<keyword evidence="1" id="KW-0812">Transmembrane</keyword>
<evidence type="ECO:0000313" key="3">
    <source>
        <dbReference type="Proteomes" id="UP000034166"/>
    </source>
</evidence>
<evidence type="ECO:0000256" key="1">
    <source>
        <dbReference type="SAM" id="Phobius"/>
    </source>
</evidence>
<keyword evidence="1" id="KW-1133">Transmembrane helix</keyword>
<feature type="transmembrane region" description="Helical" evidence="1">
    <location>
        <begin position="192"/>
        <end position="210"/>
    </location>
</feature>
<organism evidence="2 3">
    <name type="scientific">Mesobacillus campisalis</name>
    <dbReference type="NCBI Taxonomy" id="1408103"/>
    <lineage>
        <taxon>Bacteria</taxon>
        <taxon>Bacillati</taxon>
        <taxon>Bacillota</taxon>
        <taxon>Bacilli</taxon>
        <taxon>Bacillales</taxon>
        <taxon>Bacillaceae</taxon>
        <taxon>Mesobacillus</taxon>
    </lineage>
</organism>
<dbReference type="Proteomes" id="UP000034166">
    <property type="component" value="Unassembled WGS sequence"/>
</dbReference>
<keyword evidence="1" id="KW-0472">Membrane</keyword>
<accession>A0A0M2T424</accession>
<name>A0A0M2T424_9BACI</name>
<sequence>MNSNKNAPITSLRLIRWSGLAAMVAGFLFIAIQPIHPPENLSSVTSGEWALIHYLSLAMAILALVGITGIYAIQLNQAGWLGLVGFLMFSLFWIATIAFTFAEAFILPLLAADAPKFVEGYLGIFSGSSSGMDLRTLPTIVHLGGLLYILGGLLFGISTLRAGILPRWAAGVLAFGAVATLSSPLLPHPLDRILAVPMGIGLIWLGFSLFTRQADEKRK</sequence>
<comment type="caution">
    <text evidence="2">The sequence shown here is derived from an EMBL/GenBank/DDBJ whole genome shotgun (WGS) entry which is preliminary data.</text>
</comment>
<dbReference type="OrthoDB" id="3625422at2"/>
<reference evidence="2 3" key="1">
    <citation type="submission" date="2015-04" db="EMBL/GenBank/DDBJ databases">
        <title>Taxonomic description and genome sequence of Bacillus campisalis sp. nov., a novel member of the genus Bacillus isolated from solar saltern.</title>
        <authorList>
            <person name="Mathan Kumar R."/>
            <person name="Kaur G."/>
            <person name="Kumar A."/>
            <person name="Singh N.K."/>
            <person name="Kaur N."/>
            <person name="Kumar N."/>
            <person name="Mayilraj S."/>
        </authorList>
    </citation>
    <scope>NUCLEOTIDE SEQUENCE [LARGE SCALE GENOMIC DNA]</scope>
    <source>
        <strain evidence="2 3">SA2-6</strain>
    </source>
</reference>
<feature type="transmembrane region" description="Helical" evidence="1">
    <location>
        <begin position="168"/>
        <end position="186"/>
    </location>
</feature>
<feature type="transmembrane region" description="Helical" evidence="1">
    <location>
        <begin position="52"/>
        <end position="73"/>
    </location>
</feature>
<protein>
    <recommendedName>
        <fullName evidence="4">DUF4386 domain-containing protein</fullName>
    </recommendedName>
</protein>
<dbReference type="EMBL" id="LAYY01000001">
    <property type="protein sequence ID" value="KKK40007.1"/>
    <property type="molecule type" value="Genomic_DNA"/>
</dbReference>
<dbReference type="PATRIC" id="fig|1408103.3.peg.378"/>
<feature type="transmembrane region" description="Helical" evidence="1">
    <location>
        <begin position="136"/>
        <end position="156"/>
    </location>
</feature>
<feature type="transmembrane region" description="Helical" evidence="1">
    <location>
        <begin position="80"/>
        <end position="102"/>
    </location>
</feature>
<evidence type="ECO:0000313" key="2">
    <source>
        <dbReference type="EMBL" id="KKK40007.1"/>
    </source>
</evidence>